<dbReference type="AlphaFoldDB" id="A0A1J9R411"/>
<comment type="caution">
    <text evidence="1">The sequence shown here is derived from an EMBL/GenBank/DDBJ whole genome shotgun (WGS) entry which is preliminary data.</text>
</comment>
<dbReference type="STRING" id="1658174.A0A1J9R411"/>
<dbReference type="VEuPathDB" id="FungiDB:ACJ73_06300"/>
<organism evidence="1 2">
    <name type="scientific">Blastomyces percursus</name>
    <dbReference type="NCBI Taxonomy" id="1658174"/>
    <lineage>
        <taxon>Eukaryota</taxon>
        <taxon>Fungi</taxon>
        <taxon>Dikarya</taxon>
        <taxon>Ascomycota</taxon>
        <taxon>Pezizomycotina</taxon>
        <taxon>Eurotiomycetes</taxon>
        <taxon>Eurotiomycetidae</taxon>
        <taxon>Onygenales</taxon>
        <taxon>Ajellomycetaceae</taxon>
        <taxon>Blastomyces</taxon>
    </lineage>
</organism>
<protein>
    <submittedName>
        <fullName evidence="1">Uncharacterized protein</fullName>
    </submittedName>
</protein>
<keyword evidence="2" id="KW-1185">Reference proteome</keyword>
<dbReference type="EMBL" id="LGTZ01001088">
    <property type="protein sequence ID" value="OJD22357.1"/>
    <property type="molecule type" value="Genomic_DNA"/>
</dbReference>
<dbReference type="OrthoDB" id="5421247at2759"/>
<evidence type="ECO:0000313" key="2">
    <source>
        <dbReference type="Proteomes" id="UP000242791"/>
    </source>
</evidence>
<gene>
    <name evidence="1" type="ORF">ACJ73_06300</name>
</gene>
<proteinExistence type="predicted"/>
<sequence length="203" mass="22212">MAANRPTFRELEESAQAAINCLQLFPEFGSARIAIIGGTALWKHIPDGRTTMDVDFIITLAGAPQVVKTKLLQMPNSSFAEFSQFFVYKHPSGKNIQIDFTPEWQSAYVPAAATMIGSINSTNLPYITPLDLLALKINTCGMRLTAAKKSRDAQDALTVAEMLLKHGPIVLTHDQKEAVRVGIEDVGALSGRHSSWWTSALQL</sequence>
<dbReference type="Proteomes" id="UP000242791">
    <property type="component" value="Unassembled WGS sequence"/>
</dbReference>
<name>A0A1J9R411_9EURO</name>
<reference evidence="1 2" key="1">
    <citation type="submission" date="2015-08" db="EMBL/GenBank/DDBJ databases">
        <title>Emmonsia species relationships and genome sequence.</title>
        <authorList>
            <person name="Cuomo C.A."/>
            <person name="Schwartz I.S."/>
            <person name="Kenyon C."/>
            <person name="De Hoog G.S."/>
            <person name="Govender N.P."/>
            <person name="Botha A."/>
            <person name="Moreno L."/>
            <person name="De Vries M."/>
            <person name="Munoz J.F."/>
            <person name="Stielow J.B."/>
        </authorList>
    </citation>
    <scope>NUCLEOTIDE SEQUENCE [LARGE SCALE GENOMIC DNA]</scope>
    <source>
        <strain evidence="1 2">EI222</strain>
    </source>
</reference>
<evidence type="ECO:0000313" key="1">
    <source>
        <dbReference type="EMBL" id="OJD22357.1"/>
    </source>
</evidence>
<accession>A0A1J9R411</accession>